<gene>
    <name evidence="1" type="ORF">MM171A00924_0004</name>
</gene>
<organism evidence="1">
    <name type="scientific">viral metagenome</name>
    <dbReference type="NCBI Taxonomy" id="1070528"/>
    <lineage>
        <taxon>unclassified sequences</taxon>
        <taxon>metagenomes</taxon>
        <taxon>organismal metagenomes</taxon>
    </lineage>
</organism>
<dbReference type="AlphaFoldDB" id="A0A6M3M0D6"/>
<name>A0A6M3M0D6_9ZZZZ</name>
<protein>
    <recommendedName>
        <fullName evidence="2">DNA primase</fullName>
    </recommendedName>
</protein>
<evidence type="ECO:0000313" key="1">
    <source>
        <dbReference type="EMBL" id="QJA99649.1"/>
    </source>
</evidence>
<sequence>MYQISMPLTMENILKRVSEWDIFVNYCPELTEPDTPFRSVFREDLNPSCRVSLLYGRMIYKDFGEIKSFNCFGYVSRRFNLSFVDALQKINRDFNLGLEDSGKEDIVYTNVTIGSMPKLQERSQTIIKVKTRSWSDIDQVYWYDNFHISKDVVYKSYTFPISHFWINNHRTDNQDLLFTIETAEPAYGYYFGRHEGIDLWYIYRPTKNKYRGRWKSNVRLKVIDGWRTLPESGNIVFIQKSRKDRLLMNVLGYNCVNGINESSLILREDVDRLKNMFDNVVIYYDNDEPGIERAQTFSEQFSIPYIHNPINEPKDVTDFQMTYKDTSKTTKLVNSLVNKVI</sequence>
<accession>A0A6M3M0D6</accession>
<reference evidence="1" key="1">
    <citation type="submission" date="2020-03" db="EMBL/GenBank/DDBJ databases">
        <title>The deep terrestrial virosphere.</title>
        <authorList>
            <person name="Holmfeldt K."/>
            <person name="Nilsson E."/>
            <person name="Simone D."/>
            <person name="Lopez-Fernandez M."/>
            <person name="Wu X."/>
            <person name="de Brujin I."/>
            <person name="Lundin D."/>
            <person name="Andersson A."/>
            <person name="Bertilsson S."/>
            <person name="Dopson M."/>
        </authorList>
    </citation>
    <scope>NUCLEOTIDE SEQUENCE</scope>
    <source>
        <strain evidence="1">MM171A00924</strain>
    </source>
</reference>
<dbReference type="GO" id="GO:0006260">
    <property type="term" value="P:DNA replication"/>
    <property type="evidence" value="ECO:0007669"/>
    <property type="project" value="InterPro"/>
</dbReference>
<dbReference type="GO" id="GO:0003677">
    <property type="term" value="F:DNA binding"/>
    <property type="evidence" value="ECO:0007669"/>
    <property type="project" value="InterPro"/>
</dbReference>
<dbReference type="Gene3D" id="3.90.580.10">
    <property type="entry name" value="Zinc finger, CHC2-type domain"/>
    <property type="match status" value="1"/>
</dbReference>
<evidence type="ECO:0008006" key="2">
    <source>
        <dbReference type="Google" id="ProtNLM"/>
    </source>
</evidence>
<dbReference type="EMBL" id="MT143661">
    <property type="protein sequence ID" value="QJA99649.1"/>
    <property type="molecule type" value="Genomic_DNA"/>
</dbReference>
<dbReference type="InterPro" id="IPR036977">
    <property type="entry name" value="DNA_primase_Znf_CHC2"/>
</dbReference>
<dbReference type="GO" id="GO:0008270">
    <property type="term" value="F:zinc ion binding"/>
    <property type="evidence" value="ECO:0007669"/>
    <property type="project" value="InterPro"/>
</dbReference>
<proteinExistence type="predicted"/>